<dbReference type="OrthoDB" id="8754476at2"/>
<evidence type="ECO:0000313" key="2">
    <source>
        <dbReference type="EMBL" id="AWL04881.1"/>
    </source>
</evidence>
<organism evidence="2 3">
    <name type="scientific">Massilia oculi</name>
    <dbReference type="NCBI Taxonomy" id="945844"/>
    <lineage>
        <taxon>Bacteria</taxon>
        <taxon>Pseudomonadati</taxon>
        <taxon>Pseudomonadota</taxon>
        <taxon>Betaproteobacteria</taxon>
        <taxon>Burkholderiales</taxon>
        <taxon>Oxalobacteraceae</taxon>
        <taxon>Telluria group</taxon>
        <taxon>Massilia</taxon>
    </lineage>
</organism>
<gene>
    <name evidence="2" type="ORF">DIR46_10915</name>
</gene>
<keyword evidence="1" id="KW-0812">Transmembrane</keyword>
<accession>A0A2S2DHR0</accession>
<name>A0A2S2DHR0_9BURK</name>
<dbReference type="KEGG" id="mtim:DIR46_10915"/>
<keyword evidence="1" id="KW-0472">Membrane</keyword>
<dbReference type="Proteomes" id="UP000245820">
    <property type="component" value="Chromosome"/>
</dbReference>
<evidence type="ECO:0000256" key="1">
    <source>
        <dbReference type="SAM" id="Phobius"/>
    </source>
</evidence>
<dbReference type="AlphaFoldDB" id="A0A2S2DHR0"/>
<keyword evidence="1" id="KW-1133">Transmembrane helix</keyword>
<reference evidence="2 3" key="1">
    <citation type="submission" date="2018-05" db="EMBL/GenBank/DDBJ databases">
        <title>Complete genome sequence of Massilia oculi sp. nov. CCUG 43427T (=DSM 26321T), the type strain of M. oculi, and comparison with genome sequences of other Massilia strains.</title>
        <authorList>
            <person name="Zhu B."/>
        </authorList>
    </citation>
    <scope>NUCLEOTIDE SEQUENCE [LARGE SCALE GENOMIC DNA]</scope>
    <source>
        <strain evidence="2 3">CCUG 43427</strain>
    </source>
</reference>
<proteinExistence type="predicted"/>
<keyword evidence="3" id="KW-1185">Reference proteome</keyword>
<sequence>MNDQHDNPDPLLATGFAALRGELAGHDAPRCVEKELMQAFARQFPKKQRWYRKLSLPQWGTAGALASLCGAGFVTALLLALAPHQAITVGPPVIGVDDGAAFIALESLERIESEPYTRVVEAELPQSALAPLGMPLNPQTAGETVRAEMLVAQDGHPLAVRLSAVN</sequence>
<feature type="transmembrane region" description="Helical" evidence="1">
    <location>
        <begin position="59"/>
        <end position="82"/>
    </location>
</feature>
<dbReference type="EMBL" id="CP029343">
    <property type="protein sequence ID" value="AWL04881.1"/>
    <property type="molecule type" value="Genomic_DNA"/>
</dbReference>
<protein>
    <submittedName>
        <fullName evidence="2">Uncharacterized protein</fullName>
    </submittedName>
</protein>
<dbReference type="RefSeq" id="WP_109345249.1">
    <property type="nucleotide sequence ID" value="NZ_JBHRVO010000003.1"/>
</dbReference>
<evidence type="ECO:0000313" key="3">
    <source>
        <dbReference type="Proteomes" id="UP000245820"/>
    </source>
</evidence>